<feature type="compositionally biased region" description="Low complexity" evidence="1">
    <location>
        <begin position="107"/>
        <end position="121"/>
    </location>
</feature>
<sequence length="189" mass="21009">MVCGRIIDVWLTDLRMLHRSPLTRRGRLYVILGASTGWRRSSIRAPQATPTSWSTIDKPNTSQILDLLHLKVPFEPFQTQKCAPSLSSPSASRPSRPQLPSPRPTRRSTSSSASLRQISLATPQRQTRRPCSAPAARTAPCLRVALPSCVPRSPLPAASLLDTRRWTARAKCLLYSRRLTAARALMMCQ</sequence>
<name>A0A177C6A5_9PLEO</name>
<gene>
    <name evidence="2" type="ORF">CC84DRAFT_938129</name>
</gene>
<protein>
    <submittedName>
        <fullName evidence="2">Uncharacterized protein</fullName>
    </submittedName>
</protein>
<dbReference type="Proteomes" id="UP000077069">
    <property type="component" value="Unassembled WGS sequence"/>
</dbReference>
<proteinExistence type="predicted"/>
<evidence type="ECO:0000256" key="1">
    <source>
        <dbReference type="SAM" id="MobiDB-lite"/>
    </source>
</evidence>
<accession>A0A177C6A5</accession>
<dbReference type="GeneID" id="28771406"/>
<reference evidence="2 3" key="1">
    <citation type="submission" date="2016-05" db="EMBL/GenBank/DDBJ databases">
        <title>Comparative analysis of secretome profiles of manganese(II)-oxidizing ascomycete fungi.</title>
        <authorList>
            <consortium name="DOE Joint Genome Institute"/>
            <person name="Zeiner C.A."/>
            <person name="Purvine S.O."/>
            <person name="Zink E.M."/>
            <person name="Wu S."/>
            <person name="Pasa-Tolic L."/>
            <person name="Chaput D.L."/>
            <person name="Haridas S."/>
            <person name="Grigoriev I.V."/>
            <person name="Santelli C.M."/>
            <person name="Hansel C.M."/>
        </authorList>
    </citation>
    <scope>NUCLEOTIDE SEQUENCE [LARGE SCALE GENOMIC DNA]</scope>
    <source>
        <strain evidence="2 3">AP3s5-JAC2a</strain>
    </source>
</reference>
<organism evidence="2 3">
    <name type="scientific">Paraphaeosphaeria sporulosa</name>
    <dbReference type="NCBI Taxonomy" id="1460663"/>
    <lineage>
        <taxon>Eukaryota</taxon>
        <taxon>Fungi</taxon>
        <taxon>Dikarya</taxon>
        <taxon>Ascomycota</taxon>
        <taxon>Pezizomycotina</taxon>
        <taxon>Dothideomycetes</taxon>
        <taxon>Pleosporomycetidae</taxon>
        <taxon>Pleosporales</taxon>
        <taxon>Massarineae</taxon>
        <taxon>Didymosphaeriaceae</taxon>
        <taxon>Paraphaeosphaeria</taxon>
    </lineage>
</organism>
<feature type="compositionally biased region" description="Low complexity" evidence="1">
    <location>
        <begin position="83"/>
        <end position="96"/>
    </location>
</feature>
<evidence type="ECO:0000313" key="3">
    <source>
        <dbReference type="Proteomes" id="UP000077069"/>
    </source>
</evidence>
<dbReference type="EMBL" id="KV441555">
    <property type="protein sequence ID" value="OAG02936.1"/>
    <property type="molecule type" value="Genomic_DNA"/>
</dbReference>
<feature type="region of interest" description="Disordered" evidence="1">
    <location>
        <begin position="80"/>
        <end position="133"/>
    </location>
</feature>
<keyword evidence="3" id="KW-1185">Reference proteome</keyword>
<evidence type="ECO:0000313" key="2">
    <source>
        <dbReference type="EMBL" id="OAG02936.1"/>
    </source>
</evidence>
<dbReference type="RefSeq" id="XP_018033301.1">
    <property type="nucleotide sequence ID" value="XM_018187920.1"/>
</dbReference>
<dbReference type="AlphaFoldDB" id="A0A177C6A5"/>
<dbReference type="InParanoid" id="A0A177C6A5"/>